<protein>
    <submittedName>
        <fullName evidence="1">Uncharacterized conserved protein UCP021525</fullName>
    </submittedName>
</protein>
<dbReference type="STRING" id="768671.ThimaDRAFT_1653"/>
<dbReference type="Proteomes" id="UP000005459">
    <property type="component" value="Unassembled WGS sequence"/>
</dbReference>
<gene>
    <name evidence="1" type="ORF">ThimaDRAFT_1653</name>
</gene>
<dbReference type="RefSeq" id="WP_007192529.1">
    <property type="nucleotide sequence ID" value="NZ_AFWV01000005.1"/>
</dbReference>
<evidence type="ECO:0000313" key="1">
    <source>
        <dbReference type="EMBL" id="EGV18849.1"/>
    </source>
</evidence>
<accession>F9U9Q1</accession>
<dbReference type="OrthoDB" id="5918411at2"/>
<reference evidence="1 2" key="1">
    <citation type="submission" date="2011-06" db="EMBL/GenBank/DDBJ databases">
        <title>The draft genome of Thiocapsa marina 5811.</title>
        <authorList>
            <consortium name="US DOE Joint Genome Institute (JGI-PGF)"/>
            <person name="Lucas S."/>
            <person name="Han J."/>
            <person name="Cheng J.-F."/>
            <person name="Goodwin L."/>
            <person name="Pitluck S."/>
            <person name="Peters L."/>
            <person name="Land M.L."/>
            <person name="Hauser L."/>
            <person name="Vogl K."/>
            <person name="Liu Z."/>
            <person name="Imhoff J."/>
            <person name="Thiel V."/>
            <person name="Frigaard N.-U."/>
            <person name="Bryant D."/>
            <person name="Woyke T.J."/>
        </authorList>
    </citation>
    <scope>NUCLEOTIDE SEQUENCE [LARGE SCALE GENOMIC DNA]</scope>
    <source>
        <strain evidence="1 2">5811</strain>
    </source>
</reference>
<evidence type="ECO:0000313" key="2">
    <source>
        <dbReference type="Proteomes" id="UP000005459"/>
    </source>
</evidence>
<proteinExistence type="predicted"/>
<sequence length="284" mass="31175">MIDLQDKEDLRALGDLVRDIRDQSAGADFMLVGAAARDLLLQHHHGVEPLRKTTDVDFAFAVPDWPAYIALTKRMIDTGGFKPDDRIQHRLRNRIGTVVDLLPFGGVESPEAQIVWPPPGEALMSVIGYAEANAATESVMLPGTVPLAVITIPMFALLKLFAWEDRHLAQPRKDAGDLLFVLEHAFRVAGLERLHDVAPELFDLDNFDPELAGAWSIGFQARAVIDRHSQRAQAIVTRASMIVARETDPNGSLGLIGEVEARDPERARRKLGAFGNGLTGVRAL</sequence>
<name>F9U9Q1_9GAMM</name>
<dbReference type="AlphaFoldDB" id="F9U9Q1"/>
<organism evidence="1 2">
    <name type="scientific">Thiocapsa marina 5811</name>
    <dbReference type="NCBI Taxonomy" id="768671"/>
    <lineage>
        <taxon>Bacteria</taxon>
        <taxon>Pseudomonadati</taxon>
        <taxon>Pseudomonadota</taxon>
        <taxon>Gammaproteobacteria</taxon>
        <taxon>Chromatiales</taxon>
        <taxon>Chromatiaceae</taxon>
        <taxon>Thiocapsa</taxon>
    </lineage>
</organism>
<dbReference type="EMBL" id="AFWV01000005">
    <property type="protein sequence ID" value="EGV18849.1"/>
    <property type="molecule type" value="Genomic_DNA"/>
</dbReference>
<dbReference type="eggNOG" id="COG4849">
    <property type="taxonomic scope" value="Bacteria"/>
</dbReference>
<keyword evidence="2" id="KW-1185">Reference proteome</keyword>